<comment type="caution">
    <text evidence="1">The sequence shown here is derived from an EMBL/GenBank/DDBJ whole genome shotgun (WGS) entry which is preliminary data.</text>
</comment>
<organism evidence="1 2">
    <name type="scientific">Acaulospora morrowiae</name>
    <dbReference type="NCBI Taxonomy" id="94023"/>
    <lineage>
        <taxon>Eukaryota</taxon>
        <taxon>Fungi</taxon>
        <taxon>Fungi incertae sedis</taxon>
        <taxon>Mucoromycota</taxon>
        <taxon>Glomeromycotina</taxon>
        <taxon>Glomeromycetes</taxon>
        <taxon>Diversisporales</taxon>
        <taxon>Acaulosporaceae</taxon>
        <taxon>Acaulospora</taxon>
    </lineage>
</organism>
<dbReference type="InterPro" id="IPR032675">
    <property type="entry name" value="LRR_dom_sf"/>
</dbReference>
<keyword evidence="2" id="KW-1185">Reference proteome</keyword>
<feature type="non-terminal residue" evidence="1">
    <location>
        <position position="1"/>
    </location>
</feature>
<dbReference type="Gene3D" id="3.80.10.10">
    <property type="entry name" value="Ribonuclease Inhibitor"/>
    <property type="match status" value="1"/>
</dbReference>
<protein>
    <submittedName>
        <fullName evidence="1">8394_t:CDS:1</fullName>
    </submittedName>
</protein>
<dbReference type="AlphaFoldDB" id="A0A9N9ERG0"/>
<dbReference type="OrthoDB" id="2388771at2759"/>
<dbReference type="SUPFAM" id="SSF52047">
    <property type="entry name" value="RNI-like"/>
    <property type="match status" value="1"/>
</dbReference>
<sequence length="427" mass="50361">RSKHADFKVARKAIAHISLSAIFEVIECLNNENEPSYANILPAMETSIEMTEDCCHYFVRELFKLIMTHVTHLTHITINSFPEDLGISDASSYILFEISTHCTKITSLSLRSRHFLGSSYDLSQLIKRQRSLRHLHLEQITVTSKLIDSLRFHTTTLESLTLMDVIIVNSRALWNLSSCSRLKTLIINFLGFYPCTYDGLKPLWSFHFPEICKFKLIGRLYEHGEESLADNMCSFLQINGKSLNTLSLDINPSVYCKVLQKVGEKCIQLKKLTIRDYQQHDSSLEKMLKDTSMELKWLKVEQQCYDYYKLIDNRLLDAHEFPPLKELRGTKWLRQLDFHMCLDPDSVERLFDDWEAPLERIGYLYKYDHEEDRHHEVLRKFAHKLDEGLQRRQERRQLHKIDLVDSLCVWNEIMVRKIEMYIEYVDD</sequence>
<evidence type="ECO:0000313" key="2">
    <source>
        <dbReference type="Proteomes" id="UP000789342"/>
    </source>
</evidence>
<gene>
    <name evidence="1" type="ORF">AMORRO_LOCUS11680</name>
</gene>
<dbReference type="Proteomes" id="UP000789342">
    <property type="component" value="Unassembled WGS sequence"/>
</dbReference>
<accession>A0A9N9ERG0</accession>
<reference evidence="1" key="1">
    <citation type="submission" date="2021-06" db="EMBL/GenBank/DDBJ databases">
        <authorList>
            <person name="Kallberg Y."/>
            <person name="Tangrot J."/>
            <person name="Rosling A."/>
        </authorList>
    </citation>
    <scope>NUCLEOTIDE SEQUENCE</scope>
    <source>
        <strain evidence="1">CL551</strain>
    </source>
</reference>
<name>A0A9N9ERG0_9GLOM</name>
<dbReference type="EMBL" id="CAJVPV010015465">
    <property type="protein sequence ID" value="CAG8692083.1"/>
    <property type="molecule type" value="Genomic_DNA"/>
</dbReference>
<evidence type="ECO:0000313" key="1">
    <source>
        <dbReference type="EMBL" id="CAG8692083.1"/>
    </source>
</evidence>
<proteinExistence type="predicted"/>